<reference evidence="11 12" key="1">
    <citation type="submission" date="2019-11" db="EMBL/GenBank/DDBJ databases">
        <title>Comparative genomics of hydrocarbon-degrading Desulfosarcina strains.</title>
        <authorList>
            <person name="Watanabe M."/>
            <person name="Kojima H."/>
            <person name="Fukui M."/>
        </authorList>
    </citation>
    <scope>NUCLEOTIDE SEQUENCE [LARGE SCALE GENOMIC DNA]</scope>
    <source>
        <strain evidence="11 12">PL12</strain>
    </source>
</reference>
<feature type="transmembrane region" description="Helical" evidence="9">
    <location>
        <begin position="49"/>
        <end position="70"/>
    </location>
</feature>
<dbReference type="AlphaFoldDB" id="A0A5K7YGH5"/>
<dbReference type="InterPro" id="IPR007387">
    <property type="entry name" value="TRAP_DctQ"/>
</dbReference>
<evidence type="ECO:0000256" key="4">
    <source>
        <dbReference type="ARBA" id="ARBA00022519"/>
    </source>
</evidence>
<evidence type="ECO:0000313" key="11">
    <source>
        <dbReference type="EMBL" id="BBO68186.1"/>
    </source>
</evidence>
<comment type="similarity">
    <text evidence="8">Belongs to the TRAP transporter small permease family.</text>
</comment>
<dbReference type="KEGG" id="dalk:DSCA_21160"/>
<dbReference type="GO" id="GO:0015740">
    <property type="term" value="P:C4-dicarboxylate transport"/>
    <property type="evidence" value="ECO:0007669"/>
    <property type="project" value="TreeGrafter"/>
</dbReference>
<dbReference type="RefSeq" id="WP_155316373.1">
    <property type="nucleotide sequence ID" value="NZ_AP021874.1"/>
</dbReference>
<evidence type="ECO:0000256" key="7">
    <source>
        <dbReference type="ARBA" id="ARBA00023136"/>
    </source>
</evidence>
<keyword evidence="5 9" id="KW-0812">Transmembrane</keyword>
<keyword evidence="6 9" id="KW-1133">Transmembrane helix</keyword>
<dbReference type="PANTHER" id="PTHR35011:SF2">
    <property type="entry name" value="2,3-DIKETO-L-GULONATE TRAP TRANSPORTER SMALL PERMEASE PROTEIN YIAM"/>
    <property type="match status" value="1"/>
</dbReference>
<dbReference type="EMBL" id="AP021874">
    <property type="protein sequence ID" value="BBO68186.1"/>
    <property type="molecule type" value="Genomic_DNA"/>
</dbReference>
<evidence type="ECO:0000256" key="6">
    <source>
        <dbReference type="ARBA" id="ARBA00022989"/>
    </source>
</evidence>
<evidence type="ECO:0000256" key="1">
    <source>
        <dbReference type="ARBA" id="ARBA00004429"/>
    </source>
</evidence>
<accession>A0A5K7YGH5</accession>
<evidence type="ECO:0000256" key="2">
    <source>
        <dbReference type="ARBA" id="ARBA00022448"/>
    </source>
</evidence>
<evidence type="ECO:0000256" key="3">
    <source>
        <dbReference type="ARBA" id="ARBA00022475"/>
    </source>
</evidence>
<organism evidence="11 12">
    <name type="scientific">Desulfosarcina alkanivorans</name>
    <dbReference type="NCBI Taxonomy" id="571177"/>
    <lineage>
        <taxon>Bacteria</taxon>
        <taxon>Pseudomonadati</taxon>
        <taxon>Thermodesulfobacteriota</taxon>
        <taxon>Desulfobacteria</taxon>
        <taxon>Desulfobacterales</taxon>
        <taxon>Desulfosarcinaceae</taxon>
        <taxon>Desulfosarcina</taxon>
    </lineage>
</organism>
<dbReference type="Pfam" id="PF04290">
    <property type="entry name" value="DctQ"/>
    <property type="match status" value="1"/>
</dbReference>
<comment type="subcellular location">
    <subcellularLocation>
        <location evidence="1">Cell inner membrane</location>
        <topology evidence="1">Multi-pass membrane protein</topology>
    </subcellularLocation>
</comment>
<keyword evidence="4" id="KW-0997">Cell inner membrane</keyword>
<name>A0A5K7YGH5_9BACT</name>
<evidence type="ECO:0000313" key="12">
    <source>
        <dbReference type="Proteomes" id="UP000427906"/>
    </source>
</evidence>
<gene>
    <name evidence="11" type="ORF">DSCA_21160</name>
</gene>
<sequence>MTSNSIYPLIFTITAVIFSSLLFLFPYGRERKSSVLTTIDRWLSRFEEWTLLISVGVALIALFLNVVLRYGFNYTLAWSEELVREVIIYTTFIGCCVAVKNRSMIKIDASVQLLPKLKPVLTHFSNGVILIFSTLMMYYGWQMAALQARTFQKTLILQIPLVYLYAILPLTGVLMFLRTLLVMHHDVTQSRVDA</sequence>
<protein>
    <submittedName>
        <fullName evidence="11">ABC transporter permease</fullName>
    </submittedName>
</protein>
<dbReference type="PANTHER" id="PTHR35011">
    <property type="entry name" value="2,3-DIKETO-L-GULONATE TRAP TRANSPORTER SMALL PERMEASE PROTEIN YIAM"/>
    <property type="match status" value="1"/>
</dbReference>
<dbReference type="OrthoDB" id="5430717at2"/>
<proteinExistence type="inferred from homology"/>
<dbReference type="GO" id="GO:0005886">
    <property type="term" value="C:plasma membrane"/>
    <property type="evidence" value="ECO:0007669"/>
    <property type="project" value="UniProtKB-SubCell"/>
</dbReference>
<dbReference type="GO" id="GO:0022857">
    <property type="term" value="F:transmembrane transporter activity"/>
    <property type="evidence" value="ECO:0007669"/>
    <property type="project" value="TreeGrafter"/>
</dbReference>
<dbReference type="InterPro" id="IPR055348">
    <property type="entry name" value="DctQ"/>
</dbReference>
<keyword evidence="3" id="KW-1003">Cell membrane</keyword>
<feature type="transmembrane region" description="Helical" evidence="9">
    <location>
        <begin position="120"/>
        <end position="141"/>
    </location>
</feature>
<keyword evidence="12" id="KW-1185">Reference proteome</keyword>
<evidence type="ECO:0000256" key="9">
    <source>
        <dbReference type="SAM" id="Phobius"/>
    </source>
</evidence>
<evidence type="ECO:0000259" key="10">
    <source>
        <dbReference type="Pfam" id="PF04290"/>
    </source>
</evidence>
<dbReference type="Proteomes" id="UP000427906">
    <property type="component" value="Chromosome"/>
</dbReference>
<evidence type="ECO:0000256" key="8">
    <source>
        <dbReference type="ARBA" id="ARBA00038436"/>
    </source>
</evidence>
<keyword evidence="2" id="KW-0813">Transport</keyword>
<feature type="domain" description="Tripartite ATP-independent periplasmic transporters DctQ component" evidence="10">
    <location>
        <begin position="60"/>
        <end position="183"/>
    </location>
</feature>
<keyword evidence="7 9" id="KW-0472">Membrane</keyword>
<evidence type="ECO:0000256" key="5">
    <source>
        <dbReference type="ARBA" id="ARBA00022692"/>
    </source>
</evidence>
<feature type="transmembrane region" description="Helical" evidence="9">
    <location>
        <begin position="6"/>
        <end position="28"/>
    </location>
</feature>
<feature type="transmembrane region" description="Helical" evidence="9">
    <location>
        <begin position="161"/>
        <end position="181"/>
    </location>
</feature>